<dbReference type="Gene3D" id="1.10.101.10">
    <property type="entry name" value="PGBD-like superfamily/PGBD"/>
    <property type="match status" value="1"/>
</dbReference>
<dbReference type="EMBL" id="BMFJ01000001">
    <property type="protein sequence ID" value="GGE33001.1"/>
    <property type="molecule type" value="Genomic_DNA"/>
</dbReference>
<comment type="caution">
    <text evidence="3">The sequence shown here is derived from an EMBL/GenBank/DDBJ whole genome shotgun (WGS) entry which is preliminary data.</text>
</comment>
<evidence type="ECO:0000313" key="4">
    <source>
        <dbReference type="Proteomes" id="UP000612855"/>
    </source>
</evidence>
<dbReference type="Pfam" id="PF01471">
    <property type="entry name" value="PG_binding_1"/>
    <property type="match status" value="1"/>
</dbReference>
<dbReference type="InterPro" id="IPR036366">
    <property type="entry name" value="PGBDSf"/>
</dbReference>
<evidence type="ECO:0000313" key="3">
    <source>
        <dbReference type="EMBL" id="GGE33001.1"/>
    </source>
</evidence>
<dbReference type="InterPro" id="IPR036365">
    <property type="entry name" value="PGBD-like_sf"/>
</dbReference>
<name>A0A917A8G0_9RHOB</name>
<evidence type="ECO:0000259" key="2">
    <source>
        <dbReference type="Pfam" id="PF01471"/>
    </source>
</evidence>
<organism evidence="3 4">
    <name type="scientific">Primorskyibacter flagellatus</name>
    <dbReference type="NCBI Taxonomy" id="1387277"/>
    <lineage>
        <taxon>Bacteria</taxon>
        <taxon>Pseudomonadati</taxon>
        <taxon>Pseudomonadota</taxon>
        <taxon>Alphaproteobacteria</taxon>
        <taxon>Rhodobacterales</taxon>
        <taxon>Roseobacteraceae</taxon>
        <taxon>Primorskyibacter</taxon>
    </lineage>
</organism>
<protein>
    <recommendedName>
        <fullName evidence="2">Peptidoglycan binding-like domain-containing protein</fullName>
    </recommendedName>
</protein>
<proteinExistence type="predicted"/>
<feature type="region of interest" description="Disordered" evidence="1">
    <location>
        <begin position="1"/>
        <end position="25"/>
    </location>
</feature>
<dbReference type="SUPFAM" id="SSF47090">
    <property type="entry name" value="PGBD-like"/>
    <property type="match status" value="1"/>
</dbReference>
<dbReference type="InterPro" id="IPR002477">
    <property type="entry name" value="Peptidoglycan-bd-like"/>
</dbReference>
<sequence length="158" mass="16951">MPLPVPGVGEPEIIQIRSAPPPGSPPGACWGREATPAVIETVTEQILLQPAQVRSDGTVEMPAVYKTETRQSIVKERRELWFRTPCQHELTPDLVASLQRALAARGLYGGQINGMMDRPTRHAVRGYQAPLGLDSGILSLAAARKLGLAVVDVKPGDA</sequence>
<feature type="domain" description="Peptidoglycan binding-like" evidence="2">
    <location>
        <begin position="93"/>
        <end position="138"/>
    </location>
</feature>
<dbReference type="Proteomes" id="UP000612855">
    <property type="component" value="Unassembled WGS sequence"/>
</dbReference>
<accession>A0A917A8G0</accession>
<keyword evidence="4" id="KW-1185">Reference proteome</keyword>
<dbReference type="AlphaFoldDB" id="A0A917A8G0"/>
<evidence type="ECO:0000256" key="1">
    <source>
        <dbReference type="SAM" id="MobiDB-lite"/>
    </source>
</evidence>
<reference evidence="4" key="1">
    <citation type="journal article" date="2019" name="Int. J. Syst. Evol. Microbiol.">
        <title>The Global Catalogue of Microorganisms (GCM) 10K type strain sequencing project: providing services to taxonomists for standard genome sequencing and annotation.</title>
        <authorList>
            <consortium name="The Broad Institute Genomics Platform"/>
            <consortium name="The Broad Institute Genome Sequencing Center for Infectious Disease"/>
            <person name="Wu L."/>
            <person name="Ma J."/>
        </authorList>
    </citation>
    <scope>NUCLEOTIDE SEQUENCE [LARGE SCALE GENOMIC DNA]</scope>
    <source>
        <strain evidence="4">CGMCC 1.12664</strain>
    </source>
</reference>
<gene>
    <name evidence="3" type="ORF">GCM10011360_21130</name>
</gene>